<accession>A0ABP9DF05</accession>
<keyword evidence="3" id="KW-1185">Reference proteome</keyword>
<dbReference type="RefSeq" id="WP_345372280.1">
    <property type="nucleotide sequence ID" value="NZ_BAABJX010000036.1"/>
</dbReference>
<evidence type="ECO:0008006" key="4">
    <source>
        <dbReference type="Google" id="ProtNLM"/>
    </source>
</evidence>
<dbReference type="EMBL" id="BAABJX010000036">
    <property type="protein sequence ID" value="GAA4838683.1"/>
    <property type="molecule type" value="Genomic_DNA"/>
</dbReference>
<keyword evidence="1" id="KW-0472">Membrane</keyword>
<evidence type="ECO:0000313" key="3">
    <source>
        <dbReference type="Proteomes" id="UP001500298"/>
    </source>
</evidence>
<name>A0ABP9DF05_9BACT</name>
<feature type="transmembrane region" description="Helical" evidence="1">
    <location>
        <begin position="146"/>
        <end position="167"/>
    </location>
</feature>
<evidence type="ECO:0000313" key="2">
    <source>
        <dbReference type="EMBL" id="GAA4838683.1"/>
    </source>
</evidence>
<protein>
    <recommendedName>
        <fullName evidence="4">DUF4145 domain-containing protein</fullName>
    </recommendedName>
</protein>
<organism evidence="2 3">
    <name type="scientific">Algivirga pacifica</name>
    <dbReference type="NCBI Taxonomy" id="1162670"/>
    <lineage>
        <taxon>Bacteria</taxon>
        <taxon>Pseudomonadati</taxon>
        <taxon>Bacteroidota</taxon>
        <taxon>Cytophagia</taxon>
        <taxon>Cytophagales</taxon>
        <taxon>Flammeovirgaceae</taxon>
        <taxon>Algivirga</taxon>
    </lineage>
</organism>
<keyword evidence="1" id="KW-0812">Transmembrane</keyword>
<reference evidence="3" key="1">
    <citation type="journal article" date="2019" name="Int. J. Syst. Evol. Microbiol.">
        <title>The Global Catalogue of Microorganisms (GCM) 10K type strain sequencing project: providing services to taxonomists for standard genome sequencing and annotation.</title>
        <authorList>
            <consortium name="The Broad Institute Genomics Platform"/>
            <consortium name="The Broad Institute Genome Sequencing Center for Infectious Disease"/>
            <person name="Wu L."/>
            <person name="Ma J."/>
        </authorList>
    </citation>
    <scope>NUCLEOTIDE SEQUENCE [LARGE SCALE GENOMIC DNA]</scope>
    <source>
        <strain evidence="3">JCM 18326</strain>
    </source>
</reference>
<sequence length="224" mass="25327">MKKKWSSTAYSTFFKEFPFVEKNLSEAVKHQERGDIPAGLLKMRLLLETLMKEWSVIYGVKQSSNKLSEQIHHLKPYLPDYVILQFNTIRLESNVGVHAGNEQFLAEGNIDKTIIAMNSVIEWYYAERCGGDQAKMTPRKNSSKKMTLALVFTAFLLLSGGVGSVYLHSNTGTTQVYRCGTSKVYHNSKTHAALTKRCTKEIFTYTVAKAKDLGLRACKCPETR</sequence>
<comment type="caution">
    <text evidence="2">The sequence shown here is derived from an EMBL/GenBank/DDBJ whole genome shotgun (WGS) entry which is preliminary data.</text>
</comment>
<dbReference type="Proteomes" id="UP001500298">
    <property type="component" value="Unassembled WGS sequence"/>
</dbReference>
<evidence type="ECO:0000256" key="1">
    <source>
        <dbReference type="SAM" id="Phobius"/>
    </source>
</evidence>
<gene>
    <name evidence="2" type="ORF">GCM10023331_24890</name>
</gene>
<keyword evidence="1" id="KW-1133">Transmembrane helix</keyword>
<proteinExistence type="predicted"/>